<evidence type="ECO:0000256" key="3">
    <source>
        <dbReference type="ARBA" id="ARBA00022723"/>
    </source>
</evidence>
<dbReference type="Pfam" id="PF00141">
    <property type="entry name" value="peroxidase"/>
    <property type="match status" value="1"/>
</dbReference>
<dbReference type="Gene3D" id="1.10.420.10">
    <property type="entry name" value="Peroxidase, domain 2"/>
    <property type="match status" value="1"/>
</dbReference>
<dbReference type="GO" id="GO:0004601">
    <property type="term" value="F:peroxidase activity"/>
    <property type="evidence" value="ECO:0007669"/>
    <property type="project" value="UniProtKB-KW"/>
</dbReference>
<dbReference type="GO" id="GO:0046872">
    <property type="term" value="F:metal ion binding"/>
    <property type="evidence" value="ECO:0007669"/>
    <property type="project" value="UniProtKB-UniRule"/>
</dbReference>
<dbReference type="InterPro" id="IPR002016">
    <property type="entry name" value="Haem_peroxidase"/>
</dbReference>
<evidence type="ECO:0000256" key="2">
    <source>
        <dbReference type="ARBA" id="ARBA00022617"/>
    </source>
</evidence>
<dbReference type="GO" id="GO:0042744">
    <property type="term" value="P:hydrogen peroxide catabolic process"/>
    <property type="evidence" value="ECO:0007669"/>
    <property type="project" value="TreeGrafter"/>
</dbReference>
<dbReference type="SUPFAM" id="SSF48113">
    <property type="entry name" value="Heme-dependent peroxidases"/>
    <property type="match status" value="1"/>
</dbReference>
<evidence type="ECO:0000256" key="6">
    <source>
        <dbReference type="RuleBase" id="RU004241"/>
    </source>
</evidence>
<gene>
    <name evidence="9" type="ORF">BT96DRAFT_293491</name>
</gene>
<reference evidence="9" key="1">
    <citation type="journal article" date="2019" name="Environ. Microbiol.">
        <title>Fungal ecological strategies reflected in gene transcription - a case study of two litter decomposers.</title>
        <authorList>
            <person name="Barbi F."/>
            <person name="Kohler A."/>
            <person name="Barry K."/>
            <person name="Baskaran P."/>
            <person name="Daum C."/>
            <person name="Fauchery L."/>
            <person name="Ihrmark K."/>
            <person name="Kuo A."/>
            <person name="LaButti K."/>
            <person name="Lipzen A."/>
            <person name="Morin E."/>
            <person name="Grigoriev I.V."/>
            <person name="Henrissat B."/>
            <person name="Lindahl B."/>
            <person name="Martin F."/>
        </authorList>
    </citation>
    <scope>NUCLEOTIDE SEQUENCE</scope>
    <source>
        <strain evidence="9">JB14</strain>
    </source>
</reference>
<dbReference type="Gene3D" id="1.10.520.10">
    <property type="match status" value="1"/>
</dbReference>
<dbReference type="PROSITE" id="PS50873">
    <property type="entry name" value="PEROXIDASE_4"/>
    <property type="match status" value="1"/>
</dbReference>
<evidence type="ECO:0000256" key="4">
    <source>
        <dbReference type="ARBA" id="ARBA00023002"/>
    </source>
</evidence>
<accession>A0A6A4I5W9</accession>
<dbReference type="PRINTS" id="PR00458">
    <property type="entry name" value="PEROXIDASE"/>
</dbReference>
<keyword evidence="5" id="KW-0408">Iron</keyword>
<keyword evidence="7" id="KW-0732">Signal</keyword>
<dbReference type="PANTHER" id="PTHR31356">
    <property type="entry name" value="THYLAKOID LUMENAL 29 KDA PROTEIN, CHLOROPLASTIC-RELATED"/>
    <property type="match status" value="1"/>
</dbReference>
<dbReference type="GO" id="GO:0020037">
    <property type="term" value="F:heme binding"/>
    <property type="evidence" value="ECO:0007669"/>
    <property type="project" value="UniProtKB-UniRule"/>
</dbReference>
<keyword evidence="4 7" id="KW-0560">Oxidoreductase</keyword>
<feature type="domain" description="Plant heme peroxidase family profile" evidence="8">
    <location>
        <begin position="120"/>
        <end position="191"/>
    </location>
</feature>
<dbReference type="EC" id="1.11.1.-" evidence="7"/>
<dbReference type="GO" id="GO:0034599">
    <property type="term" value="P:cellular response to oxidative stress"/>
    <property type="evidence" value="ECO:0007669"/>
    <property type="project" value="InterPro"/>
</dbReference>
<dbReference type="EMBL" id="ML769405">
    <property type="protein sequence ID" value="KAE9405956.1"/>
    <property type="molecule type" value="Genomic_DNA"/>
</dbReference>
<dbReference type="OrthoDB" id="5985073at2759"/>
<evidence type="ECO:0000256" key="1">
    <source>
        <dbReference type="ARBA" id="ARBA00022559"/>
    </source>
</evidence>
<evidence type="ECO:0000259" key="8">
    <source>
        <dbReference type="PROSITE" id="PS50873"/>
    </source>
</evidence>
<proteinExistence type="inferred from homology"/>
<evidence type="ECO:0000256" key="5">
    <source>
        <dbReference type="ARBA" id="ARBA00023004"/>
    </source>
</evidence>
<name>A0A6A4I5W9_9AGAR</name>
<dbReference type="Proteomes" id="UP000799118">
    <property type="component" value="Unassembled WGS sequence"/>
</dbReference>
<feature type="chain" id="PRO_5025718991" description="Peroxidase" evidence="7">
    <location>
        <begin position="21"/>
        <end position="541"/>
    </location>
</feature>
<evidence type="ECO:0000313" key="9">
    <source>
        <dbReference type="EMBL" id="KAE9405956.1"/>
    </source>
</evidence>
<dbReference type="PANTHER" id="PTHR31356:SF53">
    <property type="entry name" value="HEME PEROXIDASE"/>
    <property type="match status" value="1"/>
</dbReference>
<keyword evidence="3" id="KW-0479">Metal-binding</keyword>
<evidence type="ECO:0000313" key="10">
    <source>
        <dbReference type="Proteomes" id="UP000799118"/>
    </source>
</evidence>
<evidence type="ECO:0000256" key="7">
    <source>
        <dbReference type="RuleBase" id="RU363051"/>
    </source>
</evidence>
<keyword evidence="1 7" id="KW-0575">Peroxidase</keyword>
<keyword evidence="2" id="KW-0349">Heme</keyword>
<dbReference type="AlphaFoldDB" id="A0A6A4I5W9"/>
<dbReference type="InterPro" id="IPR010255">
    <property type="entry name" value="Haem_peroxidase_sf"/>
</dbReference>
<keyword evidence="10" id="KW-1185">Reference proteome</keyword>
<comment type="similarity">
    <text evidence="6">Belongs to the peroxidase family.</text>
</comment>
<organism evidence="9 10">
    <name type="scientific">Gymnopus androsaceus JB14</name>
    <dbReference type="NCBI Taxonomy" id="1447944"/>
    <lineage>
        <taxon>Eukaryota</taxon>
        <taxon>Fungi</taxon>
        <taxon>Dikarya</taxon>
        <taxon>Basidiomycota</taxon>
        <taxon>Agaricomycotina</taxon>
        <taxon>Agaricomycetes</taxon>
        <taxon>Agaricomycetidae</taxon>
        <taxon>Agaricales</taxon>
        <taxon>Marasmiineae</taxon>
        <taxon>Omphalotaceae</taxon>
        <taxon>Gymnopus</taxon>
    </lineage>
</organism>
<protein>
    <recommendedName>
        <fullName evidence="7">Peroxidase</fullName>
        <ecNumber evidence="7">1.11.1.-</ecNumber>
    </recommendedName>
</protein>
<dbReference type="InterPro" id="IPR044831">
    <property type="entry name" value="Ccp1-like"/>
</dbReference>
<dbReference type="GO" id="GO:0000302">
    <property type="term" value="P:response to reactive oxygen species"/>
    <property type="evidence" value="ECO:0007669"/>
    <property type="project" value="TreeGrafter"/>
</dbReference>
<sequence length="541" mass="58194">MSQLLRFLVVSSTLAGYAQSLSTFQWPNPLLSYADNQLYEGPMNLLAVGCPRRENTTTSAQWLRIAYNDMSTHDVDDGTGGLDASIMYELDRPQNVGEGMVQSLQDFNDLGIITPFFGMADIIALGAVYAVVGCGGPIVPYSAGRVDATVAGPATVPEPQQNLTTHIELFRQQGFNETEMIALVACGHTLGGVRRVDFPLIVTDTSIDVDTFDTTPAFDNTIVSQYLQNTTQDILVVGPNVTRSDLRIFSSDGNVTMQSLLSSDTFSDTCAALLQRMINTVPSTVNLTDPIAEPFQYVINDPLFSYQNGTFNMITALRVVSPSASATVTLLWADRQGNSFCPSTGCSLQSSSDQPVFFSVVGQVQGLTASRYSFNATINSTSSISKFWFEINNNDGSDPIVVDNGGSGFVIEQDPSLTLFVDIMRSELILQETSVSFNEVIKVVVAVLGDAASTTASMTAFTPFSNATVPPFTPTTTSISLELDETNPPEGGFTFFTGNVTNFGSVTFLDITANVGSTSFTVDNFNLGTASDFFPFIQITS</sequence>
<feature type="signal peptide" evidence="7">
    <location>
        <begin position="1"/>
        <end position="20"/>
    </location>
</feature>